<name>A0A445KZJ2_GLYSO</name>
<feature type="compositionally biased region" description="Acidic residues" evidence="2">
    <location>
        <begin position="149"/>
        <end position="160"/>
    </location>
</feature>
<dbReference type="InterPro" id="IPR002068">
    <property type="entry name" value="A-crystallin/Hsp20_dom"/>
</dbReference>
<evidence type="ECO:0000256" key="2">
    <source>
        <dbReference type="SAM" id="MobiDB-lite"/>
    </source>
</evidence>
<evidence type="ECO:0000256" key="1">
    <source>
        <dbReference type="PROSITE-ProRule" id="PRU00285"/>
    </source>
</evidence>
<evidence type="ECO:0000256" key="3">
    <source>
        <dbReference type="SAM" id="Phobius"/>
    </source>
</evidence>
<reference evidence="5 6" key="1">
    <citation type="submission" date="2018-09" db="EMBL/GenBank/DDBJ databases">
        <title>A high-quality reference genome of wild soybean provides a powerful tool to mine soybean genomes.</title>
        <authorList>
            <person name="Xie M."/>
            <person name="Chung C.Y.L."/>
            <person name="Li M.-W."/>
            <person name="Wong F.-L."/>
            <person name="Chan T.-F."/>
            <person name="Lam H.-M."/>
        </authorList>
    </citation>
    <scope>NUCLEOTIDE SEQUENCE [LARGE SCALE GENOMIC DNA]</scope>
    <source>
        <strain evidence="6">cv. W05</strain>
        <tissue evidence="5">Hypocotyl of etiolated seedlings</tissue>
    </source>
</reference>
<feature type="transmembrane region" description="Helical" evidence="3">
    <location>
        <begin position="448"/>
        <end position="466"/>
    </location>
</feature>
<dbReference type="CDD" id="cd00298">
    <property type="entry name" value="ACD_sHsps_p23-like"/>
    <property type="match status" value="1"/>
</dbReference>
<keyword evidence="6" id="KW-1185">Reference proteome</keyword>
<feature type="compositionally biased region" description="Basic and acidic residues" evidence="2">
    <location>
        <begin position="339"/>
        <end position="397"/>
    </location>
</feature>
<gene>
    <name evidence="5" type="ORF">D0Y65_009569</name>
</gene>
<comment type="similarity">
    <text evidence="1">Belongs to the small heat shock protein (HSP20) family.</text>
</comment>
<feature type="compositionally biased region" description="Polar residues" evidence="2">
    <location>
        <begin position="177"/>
        <end position="189"/>
    </location>
</feature>
<feature type="compositionally biased region" description="Basic and acidic residues" evidence="2">
    <location>
        <begin position="263"/>
        <end position="285"/>
    </location>
</feature>
<feature type="compositionally biased region" description="Basic and acidic residues" evidence="2">
    <location>
        <begin position="240"/>
        <end position="251"/>
    </location>
</feature>
<dbReference type="PROSITE" id="PS01031">
    <property type="entry name" value="SHSP"/>
    <property type="match status" value="1"/>
</dbReference>
<proteinExistence type="inferred from homology"/>
<dbReference type="EMBL" id="QZWG01000004">
    <property type="protein sequence ID" value="RZC16361.1"/>
    <property type="molecule type" value="Genomic_DNA"/>
</dbReference>
<dbReference type="InterPro" id="IPR008978">
    <property type="entry name" value="HSP20-like_chaperone"/>
</dbReference>
<keyword evidence="3" id="KW-0472">Membrane</keyword>
<comment type="caution">
    <text evidence="5">The sequence shown here is derived from an EMBL/GenBank/DDBJ whole genome shotgun (WGS) entry which is preliminary data.</text>
</comment>
<protein>
    <recommendedName>
        <fullName evidence="4">SHSP domain-containing protein</fullName>
    </recommendedName>
</protein>
<evidence type="ECO:0000259" key="4">
    <source>
        <dbReference type="PROSITE" id="PS01031"/>
    </source>
</evidence>
<feature type="region of interest" description="Disordered" evidence="2">
    <location>
        <begin position="131"/>
        <end position="417"/>
    </location>
</feature>
<accession>A0A445KZJ2</accession>
<keyword evidence="3" id="KW-0812">Transmembrane</keyword>
<sequence length="473" mass="52498">MIKKHRIHSRIAVLNLLKLKGKKIKSKHNCRKMATTQSFEDLEAKYETKETSESVILVVHIPDGFVREHIGAKIEYEFSRVRIHGERSLGNNKRARFNALYQFPEYCDINKIKGKFDGKTVIITIPTIPGKVPKLETQPTEQEPPKEPSEEEESNPEEEKEGTPTDDNQDSKEEANHVTSTPPNATQESMHQKDQEGIPQKATLTKVESEKHVGQEASTSTPPKDTQESKGQEGIPTKDTITKVDSKKQVAHEASSTSSQDTPESKAQKGQEEICTKDTITKVDSKIQVGHEGSTSTPSQDTEESMPQKGQEVIPPNATLAKNGKLQGEENSEGEIDENVEKQKLVEKEETEDHSKKTWESGKPPEKAMVDDSPNKEGKEESKGLGPSEGEKRREINGKIGNNVGKKSDKKAIPESTTRARIKEVAASASQAITSLAKKFNEEDKQRIVYMGAAVLVVALGVYGTYKLRSRRP</sequence>
<dbReference type="Gramene" id="XM_028372927.1">
    <property type="protein sequence ID" value="XP_028228728.1"/>
    <property type="gene ID" value="LOC114409456"/>
</dbReference>
<evidence type="ECO:0000313" key="5">
    <source>
        <dbReference type="EMBL" id="RZC16361.1"/>
    </source>
</evidence>
<organism evidence="5 6">
    <name type="scientific">Glycine soja</name>
    <name type="common">Wild soybean</name>
    <dbReference type="NCBI Taxonomy" id="3848"/>
    <lineage>
        <taxon>Eukaryota</taxon>
        <taxon>Viridiplantae</taxon>
        <taxon>Streptophyta</taxon>
        <taxon>Embryophyta</taxon>
        <taxon>Tracheophyta</taxon>
        <taxon>Spermatophyta</taxon>
        <taxon>Magnoliopsida</taxon>
        <taxon>eudicotyledons</taxon>
        <taxon>Gunneridae</taxon>
        <taxon>Pentapetalae</taxon>
        <taxon>rosids</taxon>
        <taxon>fabids</taxon>
        <taxon>Fabales</taxon>
        <taxon>Fabaceae</taxon>
        <taxon>Papilionoideae</taxon>
        <taxon>50 kb inversion clade</taxon>
        <taxon>NPAAA clade</taxon>
        <taxon>indigoferoid/millettioid clade</taxon>
        <taxon>Phaseoleae</taxon>
        <taxon>Glycine</taxon>
        <taxon>Glycine subgen. Soja</taxon>
    </lineage>
</organism>
<dbReference type="Proteomes" id="UP000289340">
    <property type="component" value="Chromosome 4"/>
</dbReference>
<keyword evidence="3" id="KW-1133">Transmembrane helix</keyword>
<feature type="domain" description="SHSP" evidence="4">
    <location>
        <begin position="37"/>
        <end position="143"/>
    </location>
</feature>
<dbReference type="SUPFAM" id="SSF49764">
    <property type="entry name" value="HSP20-like chaperones"/>
    <property type="match status" value="1"/>
</dbReference>
<dbReference type="AlphaFoldDB" id="A0A445KZJ2"/>
<evidence type="ECO:0000313" key="6">
    <source>
        <dbReference type="Proteomes" id="UP000289340"/>
    </source>
</evidence>